<protein>
    <recommendedName>
        <fullName evidence="3">Sulfotransferase domain-containing protein</fullName>
    </recommendedName>
</protein>
<name>A0ABW9YCX3_9GAMM</name>
<dbReference type="SUPFAM" id="SSF52540">
    <property type="entry name" value="P-loop containing nucleoside triphosphate hydrolases"/>
    <property type="match status" value="1"/>
</dbReference>
<comment type="caution">
    <text evidence="1">The sequence shown here is derived from an EMBL/GenBank/DDBJ whole genome shotgun (WGS) entry which is preliminary data.</text>
</comment>
<dbReference type="EMBL" id="RSEJ01000002">
    <property type="protein sequence ID" value="NBI51612.1"/>
    <property type="molecule type" value="Genomic_DNA"/>
</dbReference>
<proteinExistence type="predicted"/>
<accession>A0ABW9YCX3</accession>
<dbReference type="RefSeq" id="WP_160648700.1">
    <property type="nucleotide sequence ID" value="NZ_RSEJ01000002.1"/>
</dbReference>
<evidence type="ECO:0000313" key="1">
    <source>
        <dbReference type="EMBL" id="NBI51612.1"/>
    </source>
</evidence>
<evidence type="ECO:0000313" key="2">
    <source>
        <dbReference type="Proteomes" id="UP000738517"/>
    </source>
</evidence>
<evidence type="ECO:0008006" key="3">
    <source>
        <dbReference type="Google" id="ProtNLM"/>
    </source>
</evidence>
<dbReference type="Gene3D" id="3.40.50.300">
    <property type="entry name" value="P-loop containing nucleotide triphosphate hydrolases"/>
    <property type="match status" value="1"/>
</dbReference>
<gene>
    <name evidence="1" type="ORF">EIZ48_03345</name>
</gene>
<sequence>MIYLHIGLPKTATSSLQEFLYEESDNCHINYLGVNQPRGQGKEHHFYTQLICFMNSQTPEELSKNLDVCRKTLTSLINGSQTPLFLSEEMLTVDNLGITWQMKIDRLSMLLSGIQYKIIVTTREPVSALHSFYTEIYHDVKLDYPSLSVFCESNNNAKIYDYNNLRSILNDSFDMSEVVFFPFEGLIKKNGIQNFLSAINVSHSPDSSLIETNTKKKTSNGSYTRKLFFREKIDKLDIAYSKKEKLYRIFGECEIPFSSKFIKKLSGDKLNHVEVLYKSELY</sequence>
<dbReference type="Proteomes" id="UP000738517">
    <property type="component" value="Unassembled WGS sequence"/>
</dbReference>
<keyword evidence="2" id="KW-1185">Reference proteome</keyword>
<dbReference type="InterPro" id="IPR027417">
    <property type="entry name" value="P-loop_NTPase"/>
</dbReference>
<reference evidence="1 2" key="1">
    <citation type="journal article" date="2017" name="Int. J. Syst. Evol. Microbiol.">
        <title>Photobacterium alginatilyticum sp. nov., a marine bacterium isolated from bottom seawater.</title>
        <authorList>
            <person name="Wang X."/>
            <person name="Wang Y."/>
            <person name="Yang X."/>
            <person name="Sun H."/>
            <person name="Li B."/>
            <person name="Zhang X.H."/>
        </authorList>
    </citation>
    <scope>NUCLEOTIDE SEQUENCE [LARGE SCALE GENOMIC DNA]</scope>
    <source>
        <strain evidence="1 2">P03D4</strain>
    </source>
</reference>
<organism evidence="1 2">
    <name type="scientific">Photobacterium alginatilyticum</name>
    <dbReference type="NCBI Taxonomy" id="1775171"/>
    <lineage>
        <taxon>Bacteria</taxon>
        <taxon>Pseudomonadati</taxon>
        <taxon>Pseudomonadota</taxon>
        <taxon>Gammaproteobacteria</taxon>
        <taxon>Vibrionales</taxon>
        <taxon>Vibrionaceae</taxon>
        <taxon>Photobacterium</taxon>
    </lineage>
</organism>